<evidence type="ECO:0000256" key="7">
    <source>
        <dbReference type="SAM" id="Phobius"/>
    </source>
</evidence>
<reference evidence="10" key="1">
    <citation type="submission" date="2021-02" db="EMBL/GenBank/DDBJ databases">
        <title>Phycicoccus sp. MQZ13P-5T, whole genome shotgun sequence.</title>
        <authorList>
            <person name="Tuo L."/>
        </authorList>
    </citation>
    <scope>NUCLEOTIDE SEQUENCE</scope>
    <source>
        <strain evidence="10">MQZ13P-5</strain>
    </source>
</reference>
<feature type="domain" description="Threonine/serine exporter-like N-terminal" evidence="8">
    <location>
        <begin position="52"/>
        <end position="299"/>
    </location>
</feature>
<dbReference type="RefSeq" id="WP_204131950.1">
    <property type="nucleotide sequence ID" value="NZ_JAFDVD010000015.1"/>
</dbReference>
<keyword evidence="2" id="KW-1003">Cell membrane</keyword>
<evidence type="ECO:0000313" key="10">
    <source>
        <dbReference type="EMBL" id="MBM6401481.1"/>
    </source>
</evidence>
<comment type="caution">
    <text evidence="10">The sequence shown here is derived from an EMBL/GenBank/DDBJ whole genome shotgun (WGS) entry which is preliminary data.</text>
</comment>
<evidence type="ECO:0000259" key="8">
    <source>
        <dbReference type="Pfam" id="PF06738"/>
    </source>
</evidence>
<feature type="domain" description="Threonine/Serine exporter ThrE" evidence="9">
    <location>
        <begin position="331"/>
        <end position="462"/>
    </location>
</feature>
<feature type="transmembrane region" description="Helical" evidence="7">
    <location>
        <begin position="402"/>
        <end position="424"/>
    </location>
</feature>
<evidence type="ECO:0000256" key="2">
    <source>
        <dbReference type="ARBA" id="ARBA00022475"/>
    </source>
</evidence>
<dbReference type="PANTHER" id="PTHR34390">
    <property type="entry name" value="UPF0442 PROTEIN YJJB-RELATED"/>
    <property type="match status" value="1"/>
</dbReference>
<evidence type="ECO:0000256" key="5">
    <source>
        <dbReference type="ARBA" id="ARBA00023136"/>
    </source>
</evidence>
<keyword evidence="11" id="KW-1185">Reference proteome</keyword>
<accession>A0ABS2CNM6</accession>
<feature type="transmembrane region" description="Helical" evidence="7">
    <location>
        <begin position="243"/>
        <end position="264"/>
    </location>
</feature>
<feature type="transmembrane region" description="Helical" evidence="7">
    <location>
        <begin position="184"/>
        <end position="203"/>
    </location>
</feature>
<comment type="similarity">
    <text evidence="6">Belongs to the ThrE exporter (TC 2.A.79) family.</text>
</comment>
<proteinExistence type="inferred from homology"/>
<evidence type="ECO:0000256" key="3">
    <source>
        <dbReference type="ARBA" id="ARBA00022692"/>
    </source>
</evidence>
<dbReference type="Proteomes" id="UP001430172">
    <property type="component" value="Unassembled WGS sequence"/>
</dbReference>
<dbReference type="Pfam" id="PF06738">
    <property type="entry name" value="ThrE"/>
    <property type="match status" value="1"/>
</dbReference>
<evidence type="ECO:0000256" key="6">
    <source>
        <dbReference type="ARBA" id="ARBA00034125"/>
    </source>
</evidence>
<feature type="transmembrane region" description="Helical" evidence="7">
    <location>
        <begin position="321"/>
        <end position="342"/>
    </location>
</feature>
<dbReference type="InterPro" id="IPR050539">
    <property type="entry name" value="ThrE_Dicarb/AminoAcid_Exp"/>
</dbReference>
<evidence type="ECO:0000259" key="9">
    <source>
        <dbReference type="Pfam" id="PF12821"/>
    </source>
</evidence>
<dbReference type="Pfam" id="PF12821">
    <property type="entry name" value="ThrE_2"/>
    <property type="match status" value="1"/>
</dbReference>
<dbReference type="PRINTS" id="PR00173">
    <property type="entry name" value="EDTRNSPORT"/>
</dbReference>
<gene>
    <name evidence="10" type="ORF">JQN70_13865</name>
</gene>
<dbReference type="InterPro" id="IPR024528">
    <property type="entry name" value="ThrE_2"/>
</dbReference>
<organism evidence="10 11">
    <name type="scientific">Phycicoccus sonneratiae</name>
    <dbReference type="NCBI Taxonomy" id="2807628"/>
    <lineage>
        <taxon>Bacteria</taxon>
        <taxon>Bacillati</taxon>
        <taxon>Actinomycetota</taxon>
        <taxon>Actinomycetes</taxon>
        <taxon>Micrococcales</taxon>
        <taxon>Intrasporangiaceae</taxon>
        <taxon>Phycicoccus</taxon>
    </lineage>
</organism>
<dbReference type="InterPro" id="IPR010619">
    <property type="entry name" value="ThrE-like_N"/>
</dbReference>
<keyword evidence="3 7" id="KW-0812">Transmembrane</keyword>
<feature type="transmembrane region" description="Helical" evidence="7">
    <location>
        <begin position="374"/>
        <end position="395"/>
    </location>
</feature>
<evidence type="ECO:0000313" key="11">
    <source>
        <dbReference type="Proteomes" id="UP001430172"/>
    </source>
</evidence>
<feature type="transmembrane region" description="Helical" evidence="7">
    <location>
        <begin position="276"/>
        <end position="301"/>
    </location>
</feature>
<feature type="transmembrane region" description="Helical" evidence="7">
    <location>
        <begin position="349"/>
        <end position="368"/>
    </location>
</feature>
<name>A0ABS2CNM6_9MICO</name>
<feature type="transmembrane region" description="Helical" evidence="7">
    <location>
        <begin position="158"/>
        <end position="178"/>
    </location>
</feature>
<feature type="transmembrane region" description="Helical" evidence="7">
    <location>
        <begin position="444"/>
        <end position="467"/>
    </location>
</feature>
<dbReference type="EMBL" id="JAFDVD010000015">
    <property type="protein sequence ID" value="MBM6401481.1"/>
    <property type="molecule type" value="Genomic_DNA"/>
</dbReference>
<feature type="transmembrane region" description="Helical" evidence="7">
    <location>
        <begin position="210"/>
        <end position="231"/>
    </location>
</feature>
<keyword evidence="5 7" id="KW-0472">Membrane</keyword>
<comment type="subcellular location">
    <subcellularLocation>
        <location evidence="1">Cell membrane</location>
        <topology evidence="1">Multi-pass membrane protein</topology>
    </subcellularLocation>
</comment>
<protein>
    <submittedName>
        <fullName evidence="10">Threonine/serine exporter family protein</fullName>
    </submittedName>
</protein>
<keyword evidence="4 7" id="KW-1133">Transmembrane helix</keyword>
<evidence type="ECO:0000256" key="1">
    <source>
        <dbReference type="ARBA" id="ARBA00004651"/>
    </source>
</evidence>
<evidence type="ECO:0000256" key="4">
    <source>
        <dbReference type="ARBA" id="ARBA00022989"/>
    </source>
</evidence>
<sequence>MTDPRTRRPRILRGDLPTEPMPMADLLRRTPYRHARIPDNAAEDTALRDALDLAVRVGELMLRCGAGAPQVEGAIAATAAAAGVDRVELDITLQSIVVQARSSGGTPHTLLRVVRHTRFDYARLVAVHRLVESLVAGEVSTEEAATRIRRIGKHPRNYPRWAVTAANAVLASAVAVVIGASPLAALLTIVVVLAVAGVARAHARLELPEFYGNAINAAAATLFAGGLYALGASGVIPFDESDFAFVVAGGIVAMLPGRTMASAIEDVIFGYPLTGAGRLLAVLLSLTGLIIGIASGLGLMLNLTRWTGSDFVSPDVLDLRVTQAPIVPALLASLVVGLAAGVTVQSRRGLILPMGLLTIIGVAVSAVLTRGPGVGAVTATGIAAVAVGVLGRLLAQRMDAPSLVLVVPASFGLLPGLTIFRGLYELVAQGENSGLLTFQSGLSTLLSAGGVLLAIATGTVLGEYLAAPWDRHVRGSRRPRTDQVPR</sequence>